<keyword evidence="2" id="KW-1185">Reference proteome</keyword>
<dbReference type="VEuPathDB" id="FungiDB:VP01_247g2"/>
<proteinExistence type="predicted"/>
<name>A0A0L6V630_9BASI</name>
<gene>
    <name evidence="1" type="ORF">VP01_247g2</name>
</gene>
<dbReference type="AlphaFoldDB" id="A0A0L6V630"/>
<dbReference type="EMBL" id="LAVV01007369">
    <property type="protein sequence ID" value="KNZ56169.1"/>
    <property type="molecule type" value="Genomic_DNA"/>
</dbReference>
<dbReference type="Proteomes" id="UP000037035">
    <property type="component" value="Unassembled WGS sequence"/>
</dbReference>
<organism evidence="1 2">
    <name type="scientific">Puccinia sorghi</name>
    <dbReference type="NCBI Taxonomy" id="27349"/>
    <lineage>
        <taxon>Eukaryota</taxon>
        <taxon>Fungi</taxon>
        <taxon>Dikarya</taxon>
        <taxon>Basidiomycota</taxon>
        <taxon>Pucciniomycotina</taxon>
        <taxon>Pucciniomycetes</taxon>
        <taxon>Pucciniales</taxon>
        <taxon>Pucciniaceae</taxon>
        <taxon>Puccinia</taxon>
    </lineage>
</organism>
<evidence type="ECO:0000313" key="2">
    <source>
        <dbReference type="Proteomes" id="UP000037035"/>
    </source>
</evidence>
<protein>
    <submittedName>
        <fullName evidence="1">Uncharacterized protein</fullName>
    </submittedName>
</protein>
<sequence length="392" mass="44632">MISGCAAVQWNSPVIPCTLYALQHSCLTSMLLTPLLQFEVLLLWSLCLPTRFHKSILMYLNSNISNKIREIFVRPVINVYKIKKILQNKKQGVGMSRRTKRVPCVNHPGSVITFPSQTLPSLPQSQMYTNIPPSIPNTTFHSIPPASQIPVPPFRGHLPYLQAFKVLLQLTITQCQFDPHSTNPQRIVMPVPLLSAKTKHELPSHQTHPNHHNIPLYFSNFSYLDARNYIPLATRFTKIYRKIRCFGYFYSKRSAKNVPRNLIEDKQAGIMLYNNSCKGYPCKKGPGDEIDGGGGFYDWTLVGLTGGKRGGKGSFLSLLRGHWDEIRSHSESQVTMWCITCCGLSHHVIKAFFWGLCDDFIVPSELAERYHMVCHMLWLVTPCDYLHWVACN</sequence>
<reference evidence="1 2" key="1">
    <citation type="submission" date="2015-08" db="EMBL/GenBank/DDBJ databases">
        <title>Next Generation Sequencing and Analysis of the Genome of Puccinia sorghi L Schw, the Causal Agent of Maize Common Rust.</title>
        <authorList>
            <person name="Rochi L."/>
            <person name="Burguener G."/>
            <person name="Darino M."/>
            <person name="Turjanski A."/>
            <person name="Kreff E."/>
            <person name="Dieguez M.J."/>
            <person name="Sacco F."/>
        </authorList>
    </citation>
    <scope>NUCLEOTIDE SEQUENCE [LARGE SCALE GENOMIC DNA]</scope>
    <source>
        <strain evidence="1 2">RO10H11247</strain>
    </source>
</reference>
<accession>A0A0L6V630</accession>
<evidence type="ECO:0000313" key="1">
    <source>
        <dbReference type="EMBL" id="KNZ56169.1"/>
    </source>
</evidence>
<comment type="caution">
    <text evidence="1">The sequence shown here is derived from an EMBL/GenBank/DDBJ whole genome shotgun (WGS) entry which is preliminary data.</text>
</comment>